<evidence type="ECO:0000313" key="2">
    <source>
        <dbReference type="Proteomes" id="UP000004090"/>
    </source>
</evidence>
<protein>
    <submittedName>
        <fullName evidence="1">Uncharacterized protein</fullName>
    </submittedName>
</protein>
<organism evidence="1 2">
    <name type="scientific">Amedibacillus dolichus DSM 3991</name>
    <dbReference type="NCBI Taxonomy" id="428127"/>
    <lineage>
        <taxon>Bacteria</taxon>
        <taxon>Bacillati</taxon>
        <taxon>Bacillota</taxon>
        <taxon>Erysipelotrichia</taxon>
        <taxon>Erysipelotrichales</taxon>
        <taxon>Erysipelotrichaceae</taxon>
        <taxon>Amedibacillus</taxon>
    </lineage>
</organism>
<dbReference type="STRING" id="428127.EUBDOL_01226"/>
<dbReference type="AlphaFoldDB" id="A8RBZ7"/>
<comment type="caution">
    <text evidence="1">The sequence shown here is derived from an EMBL/GenBank/DDBJ whole genome shotgun (WGS) entry which is preliminary data.</text>
</comment>
<sequence>MVKLRKEEIEFIKGYINDAENLLNSNDPNELIEALHDFTVEYLMQDIVNDKVRTAERIIDRIVYEE</sequence>
<evidence type="ECO:0000313" key="1">
    <source>
        <dbReference type="EMBL" id="EDP11306.1"/>
    </source>
</evidence>
<gene>
    <name evidence="1" type="ORF">EUBDOL_01226</name>
</gene>
<name>A8RBZ7_9FIRM</name>
<proteinExistence type="predicted"/>
<dbReference type="GeneID" id="92793459"/>
<accession>A8RBZ7</accession>
<dbReference type="Proteomes" id="UP000004090">
    <property type="component" value="Unassembled WGS sequence"/>
</dbReference>
<dbReference type="RefSeq" id="WP_004799561.1">
    <property type="nucleotide sequence ID" value="NZ_DS483475.1"/>
</dbReference>
<reference evidence="1 2" key="1">
    <citation type="submission" date="2007-09" db="EMBL/GenBank/DDBJ databases">
        <title>Draft genome sequence of Eubacterium dolichum (DSM 3991).</title>
        <authorList>
            <person name="Sudarsanam P."/>
            <person name="Ley R."/>
            <person name="Guruge J."/>
            <person name="Turnbaugh P.J."/>
            <person name="Mahowald M."/>
            <person name="Liep D."/>
            <person name="Gordon J."/>
        </authorList>
    </citation>
    <scope>NUCLEOTIDE SEQUENCE [LARGE SCALE GENOMIC DNA]</scope>
    <source>
        <strain evidence="1 2">DSM 3991</strain>
    </source>
</reference>
<dbReference type="EMBL" id="ABAW02000019">
    <property type="protein sequence ID" value="EDP11306.1"/>
    <property type="molecule type" value="Genomic_DNA"/>
</dbReference>
<reference evidence="1 2" key="2">
    <citation type="submission" date="2007-09" db="EMBL/GenBank/DDBJ databases">
        <authorList>
            <person name="Fulton L."/>
            <person name="Clifton S."/>
            <person name="Fulton B."/>
            <person name="Xu J."/>
            <person name="Minx P."/>
            <person name="Pepin K.H."/>
            <person name="Johnson M."/>
            <person name="Thiruvilangam P."/>
            <person name="Bhonagiri V."/>
            <person name="Nash W.E."/>
            <person name="Mardis E.R."/>
            <person name="Wilson R.K."/>
        </authorList>
    </citation>
    <scope>NUCLEOTIDE SEQUENCE [LARGE SCALE GENOMIC DNA]</scope>
    <source>
        <strain evidence="1 2">DSM 3991</strain>
    </source>
</reference>
<dbReference type="HOGENOM" id="CLU_2824672_0_0_9"/>